<keyword evidence="4" id="KW-1185">Reference proteome</keyword>
<dbReference type="InterPro" id="IPR011883">
    <property type="entry name" value="PaaD-like"/>
</dbReference>
<comment type="caution">
    <text evidence="3">The sequence shown here is derived from an EMBL/GenBank/DDBJ whole genome shotgun (WGS) entry which is preliminary data.</text>
</comment>
<dbReference type="AlphaFoldDB" id="A0A364K9I1"/>
<dbReference type="PANTHER" id="PTHR42831:SF3">
    <property type="entry name" value="1,2-PHENYLACETYL-COA EPOXIDASE, SUBUNIT D-RELATED"/>
    <property type="match status" value="1"/>
</dbReference>
<sequence>MRGRWWEALQDVKDPEIPSISIVEMGMVHQITQKDHQLLVEIKPTFMGCPALDIIRERIESRLLEEEGIEKVEVRWITNPPWTSDCITTSGRERLKEYGIAPPPQDDTQTLSTPACPYCNAKDGEVENLFGPTACRAIYYCKRCKQPFEGMKRV</sequence>
<feature type="domain" description="PaaD zinc beta ribbon" evidence="2">
    <location>
        <begin position="103"/>
        <end position="152"/>
    </location>
</feature>
<organism evidence="3 4">
    <name type="scientific">Thermoflavimicrobium daqui</name>
    <dbReference type="NCBI Taxonomy" id="2137476"/>
    <lineage>
        <taxon>Bacteria</taxon>
        <taxon>Bacillati</taxon>
        <taxon>Bacillota</taxon>
        <taxon>Bacilli</taxon>
        <taxon>Bacillales</taxon>
        <taxon>Thermoactinomycetaceae</taxon>
        <taxon>Thermoflavimicrobium</taxon>
    </lineage>
</organism>
<feature type="domain" description="MIP18 family-like" evidence="1">
    <location>
        <begin position="6"/>
        <end position="74"/>
    </location>
</feature>
<dbReference type="OrthoDB" id="3684942at2"/>
<evidence type="ECO:0000313" key="4">
    <source>
        <dbReference type="Proteomes" id="UP000251213"/>
    </source>
</evidence>
<name>A0A364K9I1_9BACL</name>
<evidence type="ECO:0000259" key="2">
    <source>
        <dbReference type="Pfam" id="PF23451"/>
    </source>
</evidence>
<dbReference type="InterPro" id="IPR002744">
    <property type="entry name" value="MIP18-like"/>
</dbReference>
<dbReference type="InterPro" id="IPR056572">
    <property type="entry name" value="Zn_ribbon_PaaD"/>
</dbReference>
<dbReference type="RefSeq" id="WP_113657547.1">
    <property type="nucleotide sequence ID" value="NZ_KZ845663.1"/>
</dbReference>
<protein>
    <submittedName>
        <fullName evidence="3">Phenylacetate-CoA oxygenase subunit PaaJ</fullName>
    </submittedName>
</protein>
<dbReference type="Pfam" id="PF23451">
    <property type="entry name" value="Zn_ribbon_PaaD"/>
    <property type="match status" value="1"/>
</dbReference>
<gene>
    <name evidence="3" type="primary">paaJ</name>
    <name evidence="3" type="ORF">DL897_02545</name>
</gene>
<evidence type="ECO:0000313" key="3">
    <source>
        <dbReference type="EMBL" id="RAL26943.1"/>
    </source>
</evidence>
<reference evidence="3 4" key="1">
    <citation type="submission" date="2018-06" db="EMBL/GenBank/DDBJ databases">
        <title>Thermoflavimicrobium daqus sp. nov., a thermophilic microbe isolated from Moutai-flavour Daqu.</title>
        <authorList>
            <person name="Wang X."/>
            <person name="Zhou H."/>
        </authorList>
    </citation>
    <scope>NUCLEOTIDE SEQUENCE [LARGE SCALE GENOMIC DNA]</scope>
    <source>
        <strain evidence="3 4">FBKL4.011</strain>
    </source>
</reference>
<dbReference type="InterPro" id="IPR034904">
    <property type="entry name" value="FSCA_dom_sf"/>
</dbReference>
<evidence type="ECO:0000259" key="1">
    <source>
        <dbReference type="Pfam" id="PF01883"/>
    </source>
</evidence>
<dbReference type="SUPFAM" id="SSF117916">
    <property type="entry name" value="Fe-S cluster assembly (FSCA) domain-like"/>
    <property type="match status" value="1"/>
</dbReference>
<dbReference type="EMBL" id="QJKK01000001">
    <property type="protein sequence ID" value="RAL26943.1"/>
    <property type="molecule type" value="Genomic_DNA"/>
</dbReference>
<dbReference type="Proteomes" id="UP000251213">
    <property type="component" value="Unassembled WGS sequence"/>
</dbReference>
<dbReference type="Pfam" id="PF01883">
    <property type="entry name" value="FeS_assembly_P"/>
    <property type="match status" value="1"/>
</dbReference>
<dbReference type="PANTHER" id="PTHR42831">
    <property type="entry name" value="FE-S PROTEIN MATURATION AUXILIARY FACTOR YITW"/>
    <property type="match status" value="1"/>
</dbReference>
<accession>A0A364K9I1</accession>
<dbReference type="NCBIfam" id="TIGR02159">
    <property type="entry name" value="PA_CoA_Oxy4"/>
    <property type="match status" value="1"/>
</dbReference>
<dbReference type="Gene3D" id="3.30.300.130">
    <property type="entry name" value="Fe-S cluster assembly (FSCA)"/>
    <property type="match status" value="1"/>
</dbReference>
<proteinExistence type="predicted"/>
<reference evidence="3 4" key="2">
    <citation type="submission" date="2018-06" db="EMBL/GenBank/DDBJ databases">
        <authorList>
            <person name="Zhirakovskaya E."/>
        </authorList>
    </citation>
    <scope>NUCLEOTIDE SEQUENCE [LARGE SCALE GENOMIC DNA]</scope>
    <source>
        <strain evidence="3 4">FBKL4.011</strain>
    </source>
</reference>
<dbReference type="InterPro" id="IPR052339">
    <property type="entry name" value="Fe-S_Maturation_MIP18"/>
</dbReference>